<feature type="transmembrane region" description="Helical" evidence="1">
    <location>
        <begin position="56"/>
        <end position="76"/>
    </location>
</feature>
<sequence>MIGTFFNVSTILIGSLLGNYFKKSFADKYQEIPMQAMGLAATCLGMQAVLQNLPKSKLPILFILSLAIGGVLGVKFDLATRFSNSVKKFSNSKSSEGLSTAILLYCMGTLSILGPVEAALHHNYTYLFTNGILDGITSIILASTFGLIIMLAALVLFFWQGSFYLIAFLLQSNVNPDFLHELSIVGGVLILASGLSILGIKKFETMNLLPSLLVSGILFFILHYIGII</sequence>
<dbReference type="PANTHER" id="PTHR36111">
    <property type="entry name" value="INNER MEMBRANE PROTEIN-RELATED"/>
    <property type="match status" value="1"/>
</dbReference>
<dbReference type="InterPro" id="IPR007563">
    <property type="entry name" value="DUF554"/>
</dbReference>
<name>A0A0F7PS35_9LACO</name>
<feature type="transmembrane region" description="Helical" evidence="1">
    <location>
        <begin position="136"/>
        <end position="166"/>
    </location>
</feature>
<feature type="transmembrane region" description="Helical" evidence="1">
    <location>
        <begin position="97"/>
        <end position="116"/>
    </location>
</feature>
<evidence type="ECO:0000256" key="1">
    <source>
        <dbReference type="SAM" id="Phobius"/>
    </source>
</evidence>
<accession>A0A0F7PS35</accession>
<proteinExistence type="predicted"/>
<dbReference type="Proteomes" id="UP000035027">
    <property type="component" value="Chromosome"/>
</dbReference>
<dbReference type="Pfam" id="PF04474">
    <property type="entry name" value="DUF554"/>
    <property type="match status" value="1"/>
</dbReference>
<evidence type="ECO:0000313" key="2">
    <source>
        <dbReference type="EMBL" id="AKI03648.1"/>
    </source>
</evidence>
<dbReference type="AlphaFoldDB" id="A0A0F7PS35"/>
<keyword evidence="1" id="KW-1133">Transmembrane helix</keyword>
<protein>
    <recommendedName>
        <fullName evidence="4">DUF554 domain-containing protein</fullName>
    </recommendedName>
</protein>
<organism evidence="2 3">
    <name type="scientific">Ligilactobacillus salivarius str. Ren</name>
    <dbReference type="NCBI Taxonomy" id="1194971"/>
    <lineage>
        <taxon>Bacteria</taxon>
        <taxon>Bacillati</taxon>
        <taxon>Bacillota</taxon>
        <taxon>Bacilli</taxon>
        <taxon>Lactobacillales</taxon>
        <taxon>Lactobacillaceae</taxon>
        <taxon>Ligilactobacillus</taxon>
    </lineage>
</organism>
<evidence type="ECO:0000313" key="3">
    <source>
        <dbReference type="Proteomes" id="UP000035027"/>
    </source>
</evidence>
<keyword evidence="1" id="KW-0472">Membrane</keyword>
<evidence type="ECO:0008006" key="4">
    <source>
        <dbReference type="Google" id="ProtNLM"/>
    </source>
</evidence>
<keyword evidence="1" id="KW-0812">Transmembrane</keyword>
<dbReference type="EMBL" id="CP011403">
    <property type="protein sequence ID" value="AKI03648.1"/>
    <property type="molecule type" value="Genomic_DNA"/>
</dbReference>
<feature type="transmembrane region" description="Helical" evidence="1">
    <location>
        <begin position="178"/>
        <end position="200"/>
    </location>
</feature>
<feature type="transmembrane region" description="Helical" evidence="1">
    <location>
        <begin position="206"/>
        <end position="227"/>
    </location>
</feature>
<dbReference type="PANTHER" id="PTHR36111:SF2">
    <property type="entry name" value="INNER MEMBRANE PROTEIN"/>
    <property type="match status" value="1"/>
</dbReference>
<dbReference type="RefSeq" id="WP_047034962.1">
    <property type="nucleotide sequence ID" value="NZ_CP011403.1"/>
</dbReference>
<gene>
    <name evidence="2" type="ORF">LsR_00095</name>
</gene>
<reference evidence="2 3" key="1">
    <citation type="submission" date="2015-05" db="EMBL/GenBank/DDBJ databases">
        <title>Complete genome sequence of Lactobacillus salivarius Ren, a probiotic strain with antitumor activity.</title>
        <authorList>
            <person name="Sun E."/>
            <person name="Zhao L."/>
            <person name="Liu S."/>
            <person name="Zhang M."/>
            <person name="Guo H."/>
            <person name="Ren F."/>
        </authorList>
    </citation>
    <scope>NUCLEOTIDE SEQUENCE [LARGE SCALE GENOMIC DNA]</scope>
    <source>
        <strain evidence="2 3">Ren</strain>
    </source>
</reference>
<dbReference type="PATRIC" id="fig|1194971.3.peg.93"/>